<evidence type="ECO:0000313" key="2">
    <source>
        <dbReference type="Proteomes" id="UP000006868"/>
    </source>
</evidence>
<protein>
    <submittedName>
        <fullName evidence="1">Uncharacterized protein</fullName>
    </submittedName>
</protein>
<proteinExistence type="predicted"/>
<dbReference type="EMBL" id="CP002214">
    <property type="protein sequence ID" value="ADO59845.1"/>
    <property type="molecule type" value="Genomic_DNA"/>
</dbReference>
<keyword evidence="1" id="KW-0614">Plasmid</keyword>
<dbReference type="Proteomes" id="UP000006868">
    <property type="component" value="Plasmid pSC2"/>
</dbReference>
<dbReference type="HOGENOM" id="CLU_2750517_0_0_9"/>
<dbReference type="eggNOG" id="ENOG502ZRT3">
    <property type="taxonomic scope" value="Bacteria"/>
</dbReference>
<organism evidence="1 2">
    <name type="scientific">Paenibacillus polymyxa (strain SC2)</name>
    <name type="common">Bacillus polymyxa</name>
    <dbReference type="NCBI Taxonomy" id="886882"/>
    <lineage>
        <taxon>Bacteria</taxon>
        <taxon>Bacillati</taxon>
        <taxon>Bacillota</taxon>
        <taxon>Bacilli</taxon>
        <taxon>Bacillales</taxon>
        <taxon>Paenibacillaceae</taxon>
        <taxon>Paenibacillus</taxon>
    </lineage>
</organism>
<sequence>MSEVEMELEEYINRQIADGYIAEDGYPLKCQHCDSKEINIEYFYDEHVVVEKEANCGNCGSSVGYWSYGTWEV</sequence>
<accession>E3EKL3</accession>
<geneLocation type="plasmid" evidence="1 2">
    <name>pSC2</name>
</geneLocation>
<name>E3EKL3_PAEPS</name>
<dbReference type="OrthoDB" id="2663708at2"/>
<evidence type="ECO:0000313" key="1">
    <source>
        <dbReference type="EMBL" id="ADO59845.1"/>
    </source>
</evidence>
<dbReference type="RefSeq" id="WP_013386259.1">
    <property type="nucleotide sequence ID" value="NC_014628.2"/>
</dbReference>
<gene>
    <name evidence="1" type="ORF">PPSC2_25950</name>
</gene>
<dbReference type="PATRIC" id="fig|886882.15.peg.5457"/>
<reference evidence="1 2" key="1">
    <citation type="journal article" date="2011" name="J. Bacteriol.">
        <title>Complete genome sequence of Paenibacillus polymyxa SC2, a strain of plant growth-promoting Rhizobacterium with broad-spectrum antimicrobial activity.</title>
        <authorList>
            <person name="Ma M."/>
            <person name="Wang C."/>
            <person name="Ding Y."/>
            <person name="Li L."/>
            <person name="Shen D."/>
            <person name="Jiang X."/>
            <person name="Guan D."/>
            <person name="Cao F."/>
            <person name="Chen H."/>
            <person name="Feng R."/>
            <person name="Wang X."/>
            <person name="Ge Y."/>
            <person name="Yao L."/>
            <person name="Bing X."/>
            <person name="Yang X."/>
            <person name="Li J."/>
            <person name="Du B."/>
        </authorList>
    </citation>
    <scope>NUCLEOTIDE SEQUENCE [LARGE SCALE GENOMIC DNA]</scope>
    <source>
        <strain evidence="1 2">SC2</strain>
        <plasmid evidence="2">pSC2</plasmid>
    </source>
</reference>
<dbReference type="KEGG" id="ppm:PPSC2_25950"/>
<dbReference type="AlphaFoldDB" id="E3EKL3"/>